<dbReference type="InterPro" id="IPR043519">
    <property type="entry name" value="NT_sf"/>
</dbReference>
<protein>
    <recommendedName>
        <fullName evidence="6">DUF4111 domain-containing protein</fullName>
    </recommendedName>
</protein>
<dbReference type="InterPro" id="IPR002934">
    <property type="entry name" value="Polymerase_NTP_transf_dom"/>
</dbReference>
<dbReference type="SUPFAM" id="SSF81301">
    <property type="entry name" value="Nucleotidyltransferase"/>
    <property type="match status" value="1"/>
</dbReference>
<reference evidence="4 5" key="1">
    <citation type="submission" date="2020-08" db="EMBL/GenBank/DDBJ databases">
        <title>Genomic Encyclopedia of Type Strains, Phase III (KMG-III): the genomes of soil and plant-associated and newly described type strains.</title>
        <authorList>
            <person name="Whitman W."/>
        </authorList>
    </citation>
    <scope>NUCLEOTIDE SEQUENCE [LARGE SCALE GENOMIC DNA]</scope>
    <source>
        <strain evidence="4 5">CECT 3303</strain>
    </source>
</reference>
<name>A0A841DDF6_PLAVE</name>
<keyword evidence="1" id="KW-0808">Transferase</keyword>
<feature type="domain" description="Polymerase nucleotidyl transferase" evidence="2">
    <location>
        <begin position="27"/>
        <end position="57"/>
    </location>
</feature>
<evidence type="ECO:0000313" key="5">
    <source>
        <dbReference type="Proteomes" id="UP000562352"/>
    </source>
</evidence>
<evidence type="ECO:0000259" key="2">
    <source>
        <dbReference type="Pfam" id="PF01909"/>
    </source>
</evidence>
<dbReference type="Proteomes" id="UP000562352">
    <property type="component" value="Unassembled WGS sequence"/>
</dbReference>
<sequence length="254" mass="27351">MIVPPPEVLAVTDRYLALADAHAPDLVDGLYLVGSLALGDYRPGRSDVDFVARTSAEPTAEQVAALGRVHAELDPPMPFDGVYVTAAGLGDDPTRSGPRPYAFAGGFEVAECFESNPAVWQTLAQSPVVLRGGPPHVRTDPEGLAGWTRGNLRGYWYPRRELIAGADPVHMGDELVVWTALGVSRLCYTLTTGLVTSKSGAGRWAMEEFGPLPILAEALRLRAGDGSARIPPADRRRDLVGYLDMLFTRFGIRP</sequence>
<evidence type="ECO:0000313" key="4">
    <source>
        <dbReference type="EMBL" id="MBB5966877.1"/>
    </source>
</evidence>
<organism evidence="4 5">
    <name type="scientific">Planomonospora venezuelensis</name>
    <dbReference type="NCBI Taxonomy" id="1999"/>
    <lineage>
        <taxon>Bacteria</taxon>
        <taxon>Bacillati</taxon>
        <taxon>Actinomycetota</taxon>
        <taxon>Actinomycetes</taxon>
        <taxon>Streptosporangiales</taxon>
        <taxon>Streptosporangiaceae</taxon>
        <taxon>Planomonospora</taxon>
    </lineage>
</organism>
<dbReference type="InterPro" id="IPR025184">
    <property type="entry name" value="AadA_C"/>
</dbReference>
<evidence type="ECO:0008006" key="6">
    <source>
        <dbReference type="Google" id="ProtNLM"/>
    </source>
</evidence>
<dbReference type="RefSeq" id="WP_184947437.1">
    <property type="nucleotide sequence ID" value="NZ_BAAAWZ010000001.1"/>
</dbReference>
<accession>A0A841DDF6</accession>
<dbReference type="Pfam" id="PF01909">
    <property type="entry name" value="NTP_transf_2"/>
    <property type="match status" value="1"/>
</dbReference>
<dbReference type="GO" id="GO:0016779">
    <property type="term" value="F:nucleotidyltransferase activity"/>
    <property type="evidence" value="ECO:0007669"/>
    <property type="project" value="InterPro"/>
</dbReference>
<keyword evidence="5" id="KW-1185">Reference proteome</keyword>
<gene>
    <name evidence="4" type="ORF">FHS22_006176</name>
</gene>
<dbReference type="EMBL" id="JACHJJ010000027">
    <property type="protein sequence ID" value="MBB5966877.1"/>
    <property type="molecule type" value="Genomic_DNA"/>
</dbReference>
<evidence type="ECO:0000259" key="3">
    <source>
        <dbReference type="Pfam" id="PF13427"/>
    </source>
</evidence>
<comment type="caution">
    <text evidence="4">The sequence shown here is derived from an EMBL/GenBank/DDBJ whole genome shotgun (WGS) entry which is preliminary data.</text>
</comment>
<dbReference type="AlphaFoldDB" id="A0A841DDF6"/>
<feature type="domain" description="Adenylyltransferase AadA C-terminal" evidence="3">
    <location>
        <begin position="178"/>
        <end position="226"/>
    </location>
</feature>
<dbReference type="Pfam" id="PF13427">
    <property type="entry name" value="AadA_C"/>
    <property type="match status" value="1"/>
</dbReference>
<proteinExistence type="predicted"/>
<evidence type="ECO:0000256" key="1">
    <source>
        <dbReference type="ARBA" id="ARBA00022679"/>
    </source>
</evidence>